<proteinExistence type="predicted"/>
<dbReference type="PRINTS" id="PR00111">
    <property type="entry name" value="ABHYDROLASE"/>
</dbReference>
<dbReference type="STRING" id="1777138.AWB77_01096"/>
<keyword evidence="3" id="KW-1185">Reference proteome</keyword>
<dbReference type="InterPro" id="IPR050471">
    <property type="entry name" value="AB_hydrolase"/>
</dbReference>
<evidence type="ECO:0000313" key="3">
    <source>
        <dbReference type="Proteomes" id="UP000054903"/>
    </source>
</evidence>
<dbReference type="InterPro" id="IPR000073">
    <property type="entry name" value="AB_hydrolase_1"/>
</dbReference>
<protein>
    <submittedName>
        <fullName evidence="2">3-oxoadipate enol-lactonase</fullName>
    </submittedName>
</protein>
<dbReference type="InterPro" id="IPR029058">
    <property type="entry name" value="AB_hydrolase_fold"/>
</dbReference>
<dbReference type="Gene3D" id="3.40.50.1820">
    <property type="entry name" value="alpha/beta hydrolase"/>
    <property type="match status" value="1"/>
</dbReference>
<name>A0A157ZU43_9BURK</name>
<dbReference type="Proteomes" id="UP000054903">
    <property type="component" value="Unassembled WGS sequence"/>
</dbReference>
<dbReference type="RefSeq" id="WP_157694751.1">
    <property type="nucleotide sequence ID" value="NZ_FCNX02000002.1"/>
</dbReference>
<dbReference type="Pfam" id="PF00561">
    <property type="entry name" value="Abhydrolase_1"/>
    <property type="match status" value="1"/>
</dbReference>
<dbReference type="PANTHER" id="PTHR43433:SF10">
    <property type="entry name" value="AB HYDROLASE-1 DOMAIN-CONTAINING PROTEIN"/>
    <property type="match status" value="1"/>
</dbReference>
<evidence type="ECO:0000313" key="2">
    <source>
        <dbReference type="EMBL" id="SAK49064.1"/>
    </source>
</evidence>
<sequence>MPYLDHGASRLYYETHGEGTPLVLLHGVGGNHASWFHQVVAWRDKARIITFDARGFGNSTDAEGLGRAAFADDLEALLDHLHLSRVALIAQSMGGGAAVPFTARSPDRVRALVLADTLVGLTLPDDLAARMQSIAARTAHLSQLERVLGPTFTRSQPALSYLYTALASFNDTNVHTLRGDQPMTSLAALDACGVPVLFVAGNEDVLFPPQEIRAAQQSMARADYLEIEAAGHSAYFEAPQAFNGRVFEWLAAQR</sequence>
<dbReference type="EMBL" id="FCNX02000002">
    <property type="protein sequence ID" value="SAK49064.1"/>
    <property type="molecule type" value="Genomic_DNA"/>
</dbReference>
<dbReference type="OrthoDB" id="9785847at2"/>
<dbReference type="PANTHER" id="PTHR43433">
    <property type="entry name" value="HYDROLASE, ALPHA/BETA FOLD FAMILY PROTEIN"/>
    <property type="match status" value="1"/>
</dbReference>
<reference evidence="2" key="1">
    <citation type="submission" date="2016-01" db="EMBL/GenBank/DDBJ databases">
        <authorList>
            <person name="Peeters C."/>
        </authorList>
    </citation>
    <scope>NUCLEOTIDE SEQUENCE</scope>
    <source>
        <strain evidence="2">LMG 29320</strain>
    </source>
</reference>
<organism evidence="2 3">
    <name type="scientific">Caballeronia fortuita</name>
    <dbReference type="NCBI Taxonomy" id="1777138"/>
    <lineage>
        <taxon>Bacteria</taxon>
        <taxon>Pseudomonadati</taxon>
        <taxon>Pseudomonadota</taxon>
        <taxon>Betaproteobacteria</taxon>
        <taxon>Burkholderiales</taxon>
        <taxon>Burkholderiaceae</taxon>
        <taxon>Caballeronia</taxon>
    </lineage>
</organism>
<feature type="domain" description="AB hydrolase-1" evidence="1">
    <location>
        <begin position="21"/>
        <end position="239"/>
    </location>
</feature>
<accession>A0A157ZU43</accession>
<gene>
    <name evidence="2" type="ORF">AWB77_01096</name>
</gene>
<dbReference type="SUPFAM" id="SSF53474">
    <property type="entry name" value="alpha/beta-Hydrolases"/>
    <property type="match status" value="1"/>
</dbReference>
<evidence type="ECO:0000259" key="1">
    <source>
        <dbReference type="Pfam" id="PF00561"/>
    </source>
</evidence>
<comment type="caution">
    <text evidence="2">The sequence shown here is derived from an EMBL/GenBank/DDBJ whole genome shotgun (WGS) entry which is preliminary data.</text>
</comment>
<dbReference type="AlphaFoldDB" id="A0A157ZU43"/>